<proteinExistence type="inferred from homology"/>
<accession>A0A369L5K9</accession>
<feature type="transmembrane region" description="Helical" evidence="6">
    <location>
        <begin position="6"/>
        <end position="25"/>
    </location>
</feature>
<dbReference type="Gene3D" id="1.20.1440.20">
    <property type="entry name" value="LemA-like domain"/>
    <property type="match status" value="1"/>
</dbReference>
<keyword evidence="4 6" id="KW-1133">Transmembrane helix</keyword>
<protein>
    <recommendedName>
        <fullName evidence="9">LemA family protein</fullName>
    </recommendedName>
</protein>
<evidence type="ECO:0000256" key="6">
    <source>
        <dbReference type="SAM" id="Phobius"/>
    </source>
</evidence>
<comment type="caution">
    <text evidence="7">The sequence shown here is derived from an EMBL/GenBank/DDBJ whole genome shotgun (WGS) entry which is preliminary data.</text>
</comment>
<dbReference type="PANTHER" id="PTHR34478">
    <property type="entry name" value="PROTEIN LEMA"/>
    <property type="match status" value="1"/>
</dbReference>
<evidence type="ECO:0000256" key="1">
    <source>
        <dbReference type="ARBA" id="ARBA00004167"/>
    </source>
</evidence>
<dbReference type="RefSeq" id="WP_114616435.1">
    <property type="nucleotide sequence ID" value="NZ_PPTO01000030.1"/>
</dbReference>
<dbReference type="AlphaFoldDB" id="A0A369L5K9"/>
<name>A0A369L5K9_9ACTN</name>
<dbReference type="Proteomes" id="UP000253975">
    <property type="component" value="Unassembled WGS sequence"/>
</dbReference>
<evidence type="ECO:0000256" key="3">
    <source>
        <dbReference type="ARBA" id="ARBA00022692"/>
    </source>
</evidence>
<gene>
    <name evidence="7" type="ORF">C1881_10320</name>
</gene>
<evidence type="ECO:0000256" key="2">
    <source>
        <dbReference type="ARBA" id="ARBA00008854"/>
    </source>
</evidence>
<comment type="subcellular location">
    <subcellularLocation>
        <location evidence="1">Membrane</location>
        <topology evidence="1">Single-pass membrane protein</topology>
    </subcellularLocation>
</comment>
<evidence type="ECO:0000313" key="7">
    <source>
        <dbReference type="EMBL" id="RDB54512.1"/>
    </source>
</evidence>
<organism evidence="7 8">
    <name type="scientific">Slackia isoflavoniconvertens</name>
    <dbReference type="NCBI Taxonomy" id="572010"/>
    <lineage>
        <taxon>Bacteria</taxon>
        <taxon>Bacillati</taxon>
        <taxon>Actinomycetota</taxon>
        <taxon>Coriobacteriia</taxon>
        <taxon>Eggerthellales</taxon>
        <taxon>Eggerthellaceae</taxon>
        <taxon>Slackia</taxon>
    </lineage>
</organism>
<dbReference type="GO" id="GO:0016020">
    <property type="term" value="C:membrane"/>
    <property type="evidence" value="ECO:0007669"/>
    <property type="project" value="UniProtKB-SubCell"/>
</dbReference>
<evidence type="ECO:0008006" key="9">
    <source>
        <dbReference type="Google" id="ProtNLM"/>
    </source>
</evidence>
<evidence type="ECO:0000256" key="5">
    <source>
        <dbReference type="ARBA" id="ARBA00023136"/>
    </source>
</evidence>
<reference evidence="7 8" key="1">
    <citation type="journal article" date="2018" name="Elife">
        <title>Discovery and characterization of a prevalent human gut bacterial enzyme sufficient for the inactivation of a family of plant toxins.</title>
        <authorList>
            <person name="Koppel N."/>
            <person name="Bisanz J.E."/>
            <person name="Pandelia M.E."/>
            <person name="Turnbaugh P.J."/>
            <person name="Balskus E.P."/>
        </authorList>
    </citation>
    <scope>NUCLEOTIDE SEQUENCE [LARGE SCALE GENOMIC DNA]</scope>
    <source>
        <strain evidence="7 8">OB21 GAM31</strain>
    </source>
</reference>
<dbReference type="InterPro" id="IPR007156">
    <property type="entry name" value="MamQ_LemA"/>
</dbReference>
<dbReference type="PANTHER" id="PTHR34478:SF2">
    <property type="entry name" value="MEMBRANE PROTEIN"/>
    <property type="match status" value="1"/>
</dbReference>
<keyword evidence="5 6" id="KW-0472">Membrane</keyword>
<evidence type="ECO:0000313" key="8">
    <source>
        <dbReference type="Proteomes" id="UP000253975"/>
    </source>
</evidence>
<dbReference type="SUPFAM" id="SSF140478">
    <property type="entry name" value="LemA-like"/>
    <property type="match status" value="1"/>
</dbReference>
<dbReference type="EMBL" id="PPTO01000030">
    <property type="protein sequence ID" value="RDB54512.1"/>
    <property type="molecule type" value="Genomic_DNA"/>
</dbReference>
<comment type="similarity">
    <text evidence="2">Belongs to the LemA family.</text>
</comment>
<dbReference type="Pfam" id="PF04011">
    <property type="entry name" value="LemA"/>
    <property type="match status" value="1"/>
</dbReference>
<evidence type="ECO:0000256" key="4">
    <source>
        <dbReference type="ARBA" id="ARBA00022989"/>
    </source>
</evidence>
<sequence>MVLGIILAIIVVLVIAAIMLYNNLVKMRNMVDNAWAQIDVQLQRRCDLIPNLVETVKGYAAHESGTLEKVIAARSAVTNATTPEAKMEADNALSGTLKSLFAVSEAYPELKANANFQQLQSQLADTEDKISYMRQSFNDTVMKYNTAIQTFPAVLFAGMFGFFKERSSFDAQAGAEVAPKVTF</sequence>
<dbReference type="InterPro" id="IPR023353">
    <property type="entry name" value="LemA-like_dom_sf"/>
</dbReference>
<keyword evidence="3 6" id="KW-0812">Transmembrane</keyword>